<dbReference type="Proteomes" id="UP000061569">
    <property type="component" value="Chromosome"/>
</dbReference>
<dbReference type="EMBL" id="CP013140">
    <property type="protein sequence ID" value="ALN57260.1"/>
    <property type="molecule type" value="Genomic_DNA"/>
</dbReference>
<accession>A0A0S2DFF3</accession>
<sequence>MDTHYCYFADYEILVGGRFIVWGQATLDYAPDAPGHFDPAELLDRIRRQAAHAHGVERDEVRVRNLSRLL</sequence>
<proteinExistence type="predicted"/>
<reference evidence="1 2" key="1">
    <citation type="submission" date="2015-11" db="EMBL/GenBank/DDBJ databases">
        <title>Genome sequences of Lysobacter enzymogenes strain C3 and Lysobacter antibioticus ATCC 29479.</title>
        <authorList>
            <person name="Kobayashi D.Y."/>
        </authorList>
    </citation>
    <scope>NUCLEOTIDE SEQUENCE [LARGE SCALE GENOMIC DNA]</scope>
    <source>
        <strain evidence="1 2">C3</strain>
    </source>
</reference>
<evidence type="ECO:0000313" key="2">
    <source>
        <dbReference type="Proteomes" id="UP000061569"/>
    </source>
</evidence>
<organism evidence="1 2">
    <name type="scientific">Lysobacter enzymogenes</name>
    <dbReference type="NCBI Taxonomy" id="69"/>
    <lineage>
        <taxon>Bacteria</taxon>
        <taxon>Pseudomonadati</taxon>
        <taxon>Pseudomonadota</taxon>
        <taxon>Gammaproteobacteria</taxon>
        <taxon>Lysobacterales</taxon>
        <taxon>Lysobacteraceae</taxon>
        <taxon>Lysobacter</taxon>
    </lineage>
</organism>
<protein>
    <submittedName>
        <fullName evidence="1">Uncharacterized protein</fullName>
    </submittedName>
</protein>
<dbReference type="PATRIC" id="fig|69.6.peg.1877"/>
<gene>
    <name evidence="1" type="ORF">GLE_1909</name>
</gene>
<dbReference type="STRING" id="69.GLE_1909"/>
<dbReference type="KEGG" id="lez:GLE_1909"/>
<name>A0A0S2DFF3_LYSEN</name>
<evidence type="ECO:0000313" key="1">
    <source>
        <dbReference type="EMBL" id="ALN57260.1"/>
    </source>
</evidence>
<dbReference type="AlphaFoldDB" id="A0A0S2DFF3"/>